<dbReference type="EMBL" id="JAPDRP010000003">
    <property type="protein sequence ID" value="KAJ9648253.1"/>
    <property type="molecule type" value="Genomic_DNA"/>
</dbReference>
<comment type="caution">
    <text evidence="1">The sequence shown here is derived from an EMBL/GenBank/DDBJ whole genome shotgun (WGS) entry which is preliminary data.</text>
</comment>
<proteinExistence type="predicted"/>
<protein>
    <submittedName>
        <fullName evidence="1">Uncharacterized protein</fullName>
    </submittedName>
</protein>
<dbReference type="Proteomes" id="UP001172680">
    <property type="component" value="Unassembled WGS sequence"/>
</dbReference>
<gene>
    <name evidence="1" type="ORF">H2199_001106</name>
</gene>
<reference evidence="1" key="1">
    <citation type="submission" date="2022-10" db="EMBL/GenBank/DDBJ databases">
        <title>Culturing micro-colonial fungi from biological soil crusts in the Mojave desert and describing Neophaeococcomyces mojavensis, and introducing the new genera and species Taxawa tesnikishii.</title>
        <authorList>
            <person name="Kurbessoian T."/>
            <person name="Stajich J.E."/>
        </authorList>
    </citation>
    <scope>NUCLEOTIDE SEQUENCE</scope>
    <source>
        <strain evidence="1">JES_115</strain>
    </source>
</reference>
<name>A0ACC2ZKW8_9PEZI</name>
<accession>A0ACC2ZKW8</accession>
<evidence type="ECO:0000313" key="2">
    <source>
        <dbReference type="Proteomes" id="UP001172680"/>
    </source>
</evidence>
<evidence type="ECO:0000313" key="1">
    <source>
        <dbReference type="EMBL" id="KAJ9648253.1"/>
    </source>
</evidence>
<organism evidence="1 2">
    <name type="scientific">Coniosporium tulheliwenetii</name>
    <dbReference type="NCBI Taxonomy" id="3383036"/>
    <lineage>
        <taxon>Eukaryota</taxon>
        <taxon>Fungi</taxon>
        <taxon>Dikarya</taxon>
        <taxon>Ascomycota</taxon>
        <taxon>Pezizomycotina</taxon>
        <taxon>Dothideomycetes</taxon>
        <taxon>Dothideomycetes incertae sedis</taxon>
        <taxon>Coniosporium</taxon>
    </lineage>
</organism>
<sequence length="405" mass="45129">MPKQPVRSSQHRNLTRAAGIVFRGGPDARNLWRPEHEKLFNDIQELGRTRHESYALGESWDVPWELRNKQRATELAETAEQCRLDCQNEAGWRLEIEPIVFRQLKREITCSGSGLSSLFSSRAERVVERNANDSRIAPGRRKPDRVYGLRQTNDISSVLQAEILHGQDTEASLRRVRDLMDMNTLVDNGGELLLFPFLVTEAKQEEGKDTFGTAQSQTAFPIKKLLTQQQQLNDLTGNETTAPGGPLVWFLASVGADWRVYAAFVSVKEDEPSYVVSHLWSGCITHLDAALQLLLIVDYVVDWAREIFRPNILRQLKSLSAMVGSDMATVTRKSDEPSRGPAPTAAYAQVYSPHSDDNDICMDDAENNPSGPDGPLGDQKPGRPLGPGLTSRILKGLLWLTALSS</sequence>
<keyword evidence="2" id="KW-1185">Reference proteome</keyword>